<name>A0A1H7YCT3_9FLAO</name>
<dbReference type="Proteomes" id="UP000199450">
    <property type="component" value="Unassembled WGS sequence"/>
</dbReference>
<gene>
    <name evidence="1" type="ORF">SAMN05421856_103233</name>
</gene>
<sequence length="83" mass="10402">MNFIKHFKDRLFFNWCKYIAFFSFSKETYFFSFKVIVKIQIVKDKKINIELYLILFCPILLRKFKKVDYKKHTQNQNSCYFKF</sequence>
<accession>A0A1H7YCT3</accession>
<dbReference type="EMBL" id="FOBV01000003">
    <property type="protein sequence ID" value="SEM43765.1"/>
    <property type="molecule type" value="Genomic_DNA"/>
</dbReference>
<evidence type="ECO:0000313" key="2">
    <source>
        <dbReference type="Proteomes" id="UP000199450"/>
    </source>
</evidence>
<dbReference type="AlphaFoldDB" id="A0A1H7YCT3"/>
<organism evidence="1 2">
    <name type="scientific">Chryseobacterium taichungense</name>
    <dbReference type="NCBI Taxonomy" id="295069"/>
    <lineage>
        <taxon>Bacteria</taxon>
        <taxon>Pseudomonadati</taxon>
        <taxon>Bacteroidota</taxon>
        <taxon>Flavobacteriia</taxon>
        <taxon>Flavobacteriales</taxon>
        <taxon>Weeksellaceae</taxon>
        <taxon>Chryseobacterium group</taxon>
        <taxon>Chryseobacterium</taxon>
    </lineage>
</organism>
<keyword evidence="2" id="KW-1185">Reference proteome</keyword>
<evidence type="ECO:0000313" key="1">
    <source>
        <dbReference type="EMBL" id="SEM43765.1"/>
    </source>
</evidence>
<protein>
    <submittedName>
        <fullName evidence="1">Uncharacterized protein</fullName>
    </submittedName>
</protein>
<proteinExistence type="predicted"/>
<reference evidence="2" key="1">
    <citation type="submission" date="2016-10" db="EMBL/GenBank/DDBJ databases">
        <authorList>
            <person name="Varghese N."/>
            <person name="Submissions S."/>
        </authorList>
    </citation>
    <scope>NUCLEOTIDE SEQUENCE [LARGE SCALE GENOMIC DNA]</scope>
    <source>
        <strain evidence="2">DSM 17453</strain>
    </source>
</reference>